<dbReference type="Gene3D" id="2.30.180.10">
    <property type="entry name" value="FAS1 domain"/>
    <property type="match status" value="1"/>
</dbReference>
<dbReference type="InterPro" id="IPR036378">
    <property type="entry name" value="FAS1_dom_sf"/>
</dbReference>
<feature type="signal peptide" evidence="1">
    <location>
        <begin position="1"/>
        <end position="19"/>
    </location>
</feature>
<gene>
    <name evidence="3" type="ORF">F3B51_28190</name>
</gene>
<dbReference type="AlphaFoldDB" id="A0A642C1T4"/>
<comment type="caution">
    <text evidence="3">The sequence shown here is derived from an EMBL/GenBank/DDBJ whole genome shotgun (WGS) entry which is preliminary data.</text>
</comment>
<reference evidence="3" key="1">
    <citation type="journal article" date="2019" name="Nat. Med.">
        <title>A library of human gut bacterial isolates paired with longitudinal multiomics data enables mechanistic microbiome research.</title>
        <authorList>
            <person name="Poyet M."/>
            <person name="Groussin M."/>
            <person name="Gibbons S.M."/>
            <person name="Avila-Pacheco J."/>
            <person name="Jiang X."/>
            <person name="Kearney S.M."/>
            <person name="Perrotta A.R."/>
            <person name="Berdy B."/>
            <person name="Zhao S."/>
            <person name="Lieberman T.D."/>
            <person name="Swanson P.K."/>
            <person name="Smith M."/>
            <person name="Roesemann S."/>
            <person name="Alexander J.E."/>
            <person name="Rich S.A."/>
            <person name="Livny J."/>
            <person name="Vlamakis H."/>
            <person name="Clish C."/>
            <person name="Bullock K."/>
            <person name="Deik A."/>
            <person name="Scott J."/>
            <person name="Pierce K.A."/>
            <person name="Xavier R.J."/>
            <person name="Alm E.J."/>
        </authorList>
    </citation>
    <scope>NUCLEOTIDE SEQUENCE</scope>
    <source>
        <strain evidence="3">BIOML-A13</strain>
    </source>
</reference>
<keyword evidence="1" id="KW-0732">Signal</keyword>
<dbReference type="InterPro" id="IPR000782">
    <property type="entry name" value="FAS1_domain"/>
</dbReference>
<protein>
    <recommendedName>
        <fullName evidence="2">FAS1 domain-containing protein</fullName>
    </recommendedName>
</protein>
<dbReference type="SUPFAM" id="SSF82153">
    <property type="entry name" value="FAS1 domain"/>
    <property type="match status" value="1"/>
</dbReference>
<proteinExistence type="predicted"/>
<organism evidence="3">
    <name type="scientific">Bacteroides ovatus</name>
    <dbReference type="NCBI Taxonomy" id="28116"/>
    <lineage>
        <taxon>Bacteria</taxon>
        <taxon>Pseudomonadati</taxon>
        <taxon>Bacteroidota</taxon>
        <taxon>Bacteroidia</taxon>
        <taxon>Bacteroidales</taxon>
        <taxon>Bacteroidaceae</taxon>
        <taxon>Bacteroides</taxon>
    </lineage>
</organism>
<dbReference type="PROSITE" id="PS51257">
    <property type="entry name" value="PROKAR_LIPOPROTEIN"/>
    <property type="match status" value="1"/>
</dbReference>
<evidence type="ECO:0000256" key="1">
    <source>
        <dbReference type="SAM" id="SignalP"/>
    </source>
</evidence>
<sequence length="188" mass="21200">MKKIRYIIASALVSIGLCACTDTWDSHYSKWETVIDNTEIQAVDEPAADFLKTAQDYSKMYELFDKTGVIKTWQEKNLMYTIMVVGNESTANANQPVTKAEGSEGQATAEEIFKAEAHITDALLSPSNLEDGQRLLMWNGKYVTVRIYDEPVDGMEPGIYFNGSKVKKVIKTNNAYIYDLEDYINTPK</sequence>
<feature type="domain" description="FAS1" evidence="2">
    <location>
        <begin position="56"/>
        <end position="181"/>
    </location>
</feature>
<dbReference type="Pfam" id="PF02469">
    <property type="entry name" value="Fasciclin"/>
    <property type="match status" value="1"/>
</dbReference>
<evidence type="ECO:0000259" key="2">
    <source>
        <dbReference type="Pfam" id="PF02469"/>
    </source>
</evidence>
<accession>A0A642C1T4</accession>
<feature type="non-terminal residue" evidence="3">
    <location>
        <position position="188"/>
    </location>
</feature>
<feature type="chain" id="PRO_5025072531" description="FAS1 domain-containing protein" evidence="1">
    <location>
        <begin position="20"/>
        <end position="188"/>
    </location>
</feature>
<name>A0A642C1T4_BACOV</name>
<evidence type="ECO:0000313" key="3">
    <source>
        <dbReference type="EMBL" id="KAA4635600.1"/>
    </source>
</evidence>
<dbReference type="EMBL" id="VWFN01000162">
    <property type="protein sequence ID" value="KAA4635600.1"/>
    <property type="molecule type" value="Genomic_DNA"/>
</dbReference>